<name>A0A3R9Y8L4_9HYPH</name>
<protein>
    <submittedName>
        <fullName evidence="1">DUF1284 domain-containing protein</fullName>
    </submittedName>
</protein>
<dbReference type="RefSeq" id="WP_126700670.1">
    <property type="nucleotide sequence ID" value="NZ_RWKW01000052.1"/>
</dbReference>
<proteinExistence type="predicted"/>
<dbReference type="Proteomes" id="UP000278398">
    <property type="component" value="Unassembled WGS sequence"/>
</dbReference>
<dbReference type="InterPro" id="IPR009702">
    <property type="entry name" value="DUF1284"/>
</dbReference>
<dbReference type="OrthoDB" id="6195504at2"/>
<dbReference type="AlphaFoldDB" id="A0A3R9Y8L4"/>
<comment type="caution">
    <text evidence="1">The sequence shown here is derived from an EMBL/GenBank/DDBJ whole genome shotgun (WGS) entry which is preliminary data.</text>
</comment>
<evidence type="ECO:0000313" key="1">
    <source>
        <dbReference type="EMBL" id="RST85622.1"/>
    </source>
</evidence>
<sequence>MTVRLRAHHLLCLLTYSGKGYSSAFTTNLDSVADRIQLGEEIVVVSEADDVCAPLLAESDVHCHRESVMRRDDVAAAELSAILGYSIRPGTAFRMDGELITTMRDAFVAGVTRSACSGCEWFDLCSTTAAAHYVDARLTARRSPSDSGSRSTIRPAAVLQSARALPDDPLSKLSFP</sequence>
<gene>
    <name evidence="1" type="ORF">EJC49_14600</name>
</gene>
<reference evidence="1 2" key="1">
    <citation type="submission" date="2018-12" db="EMBL/GenBank/DDBJ databases">
        <title>Mesorhizobium carbonis sp. nov., isolated from coal mine water.</title>
        <authorList>
            <person name="Xin W."/>
            <person name="Xu Z."/>
            <person name="Xiang F."/>
            <person name="Zhang J."/>
            <person name="Xi L."/>
            <person name="Liu J."/>
        </authorList>
    </citation>
    <scope>NUCLEOTIDE SEQUENCE [LARGE SCALE GENOMIC DNA]</scope>
    <source>
        <strain evidence="1 2">B2.3</strain>
    </source>
</reference>
<dbReference type="EMBL" id="RWKW01000052">
    <property type="protein sequence ID" value="RST85622.1"/>
    <property type="molecule type" value="Genomic_DNA"/>
</dbReference>
<dbReference type="Pfam" id="PF06935">
    <property type="entry name" value="DUF1284"/>
    <property type="match status" value="1"/>
</dbReference>
<accession>A0A3R9Y8L4</accession>
<keyword evidence="2" id="KW-1185">Reference proteome</keyword>
<evidence type="ECO:0000313" key="2">
    <source>
        <dbReference type="Proteomes" id="UP000278398"/>
    </source>
</evidence>
<organism evidence="1 2">
    <name type="scientific">Aquibium carbonis</name>
    <dbReference type="NCBI Taxonomy" id="2495581"/>
    <lineage>
        <taxon>Bacteria</taxon>
        <taxon>Pseudomonadati</taxon>
        <taxon>Pseudomonadota</taxon>
        <taxon>Alphaproteobacteria</taxon>
        <taxon>Hyphomicrobiales</taxon>
        <taxon>Phyllobacteriaceae</taxon>
        <taxon>Aquibium</taxon>
    </lineage>
</organism>